<dbReference type="AlphaFoldDB" id="A9DQA1"/>
<proteinExistence type="predicted"/>
<protein>
    <submittedName>
        <fullName evidence="1">Uncharacterized protein</fullName>
    </submittedName>
</protein>
<dbReference type="OrthoDB" id="1448321at2"/>
<organism evidence="1 2">
    <name type="scientific">Kordia algicida OT-1</name>
    <dbReference type="NCBI Taxonomy" id="391587"/>
    <lineage>
        <taxon>Bacteria</taxon>
        <taxon>Pseudomonadati</taxon>
        <taxon>Bacteroidota</taxon>
        <taxon>Flavobacteriia</taxon>
        <taxon>Flavobacteriales</taxon>
        <taxon>Flavobacteriaceae</taxon>
        <taxon>Kordia</taxon>
    </lineage>
</organism>
<keyword evidence="2" id="KW-1185">Reference proteome</keyword>
<evidence type="ECO:0000313" key="2">
    <source>
        <dbReference type="Proteomes" id="UP000002945"/>
    </source>
</evidence>
<evidence type="ECO:0000313" key="1">
    <source>
        <dbReference type="EMBL" id="EDP96610.1"/>
    </source>
</evidence>
<dbReference type="RefSeq" id="WP_007095666.1">
    <property type="nucleotide sequence ID" value="NZ_CP142125.1"/>
</dbReference>
<dbReference type="Proteomes" id="UP000002945">
    <property type="component" value="Unassembled WGS sequence"/>
</dbReference>
<reference evidence="1 2" key="1">
    <citation type="journal article" date="2011" name="J. Bacteriol.">
        <title>Genome sequence of the algicidal bacterium Kordia algicida OT-1.</title>
        <authorList>
            <person name="Lee H.S."/>
            <person name="Kang S.G."/>
            <person name="Kwon K.K."/>
            <person name="Lee J.H."/>
            <person name="Kim S.J."/>
        </authorList>
    </citation>
    <scope>NUCLEOTIDE SEQUENCE [LARGE SCALE GENOMIC DNA]</scope>
    <source>
        <strain evidence="1 2">OT-1</strain>
    </source>
</reference>
<sequence>MIKLKKLSISEPQLENLPLFYNYLIYNELLPSDPFFRTNYSEKYSSIIFYSSGDKPISKILDTTQLKK</sequence>
<comment type="caution">
    <text evidence="1">The sequence shown here is derived from an EMBL/GenBank/DDBJ whole genome shotgun (WGS) entry which is preliminary data.</text>
</comment>
<dbReference type="HOGENOM" id="CLU_2788465_0_0_10"/>
<dbReference type="STRING" id="391587.KAOT1_15643"/>
<name>A9DQA1_9FLAO</name>
<dbReference type="EMBL" id="ABIB01000003">
    <property type="protein sequence ID" value="EDP96610.1"/>
    <property type="molecule type" value="Genomic_DNA"/>
</dbReference>
<accession>A9DQA1</accession>
<gene>
    <name evidence="1" type="ORF">KAOT1_15643</name>
</gene>